<dbReference type="SUPFAM" id="SSF50494">
    <property type="entry name" value="Trypsin-like serine proteases"/>
    <property type="match status" value="1"/>
</dbReference>
<dbReference type="GO" id="GO:0043171">
    <property type="term" value="P:peptide catabolic process"/>
    <property type="evidence" value="ECO:0007669"/>
    <property type="project" value="UniProtKB-UniRule"/>
</dbReference>
<dbReference type="PANTHER" id="PTHR38469">
    <property type="entry name" value="PERIPLASMIC PEPTIDASE SUBFAMILY S1B"/>
    <property type="match status" value="1"/>
</dbReference>
<dbReference type="InterPro" id="IPR019500">
    <property type="entry name" value="Pep_S46"/>
</dbReference>
<dbReference type="GO" id="GO:0006508">
    <property type="term" value="P:proteolysis"/>
    <property type="evidence" value="ECO:0007669"/>
    <property type="project" value="UniProtKB-KW"/>
</dbReference>
<dbReference type="Pfam" id="PF10459">
    <property type="entry name" value="Peptidase_S46"/>
    <property type="match status" value="1"/>
</dbReference>
<dbReference type="EMBL" id="CP003587">
    <property type="protein sequence ID" value="AGY59800.1"/>
    <property type="molecule type" value="Genomic_DNA"/>
</dbReference>
<evidence type="ECO:0000313" key="8">
    <source>
        <dbReference type="Proteomes" id="UP000017396"/>
    </source>
</evidence>
<keyword evidence="2 6" id="KW-0031">Aminopeptidase</keyword>
<keyword evidence="4 6" id="KW-0732">Signal</keyword>
<evidence type="ECO:0000313" key="7">
    <source>
        <dbReference type="EMBL" id="AGY59800.1"/>
    </source>
</evidence>
<keyword evidence="8" id="KW-1185">Reference proteome</keyword>
<dbReference type="KEGG" id="glj:GKIL_3554"/>
<dbReference type="EC" id="3.4.14.-" evidence="6"/>
<organism evidence="7 8">
    <name type="scientific">Gloeobacter kilaueensis (strain ATCC BAA-2537 / CCAP 1431/1 / ULC 316 / JS1)</name>
    <dbReference type="NCBI Taxonomy" id="1183438"/>
    <lineage>
        <taxon>Bacteria</taxon>
        <taxon>Bacillati</taxon>
        <taxon>Cyanobacteriota</taxon>
        <taxon>Cyanophyceae</taxon>
        <taxon>Gloeobacterales</taxon>
        <taxon>Gloeobacteraceae</taxon>
        <taxon>Gloeobacter</taxon>
    </lineage>
</organism>
<gene>
    <name evidence="7" type="ORF">GKIL_3554</name>
</gene>
<sequence>MLENGTLIRRLALGAALAAALFPLAAAADEGMWTFNNFPAQQVGSKYGFTPDQAWLDRVRLASVRLSVGCSGSLVSPNGLVMTNHHCASECIQQLSTAKRDYSAAGYLARKEPDEIKCPALEIVQLTGIEDVTDRVKKATAGLSGGAFNDAQKAEIARIEKACGADEKVRCDVVSLYRGGQFNLYRYRRYQDVRLVFAPEFKIAFFGGDPDNFTFPRYDLDVSFFRIYENNRPVRTSDYFVWNAGGAKAEELVFVSGNPGSTRRLLTVSQLEFLRDVAQPSRLLRLAELRGVLSQFSEESPEHRRIAQETLFGIENSYKGLNGQQQALLDRRFFASKVADEKKLRDQVAADPVRAKAYGQIWDEIAAVQPIYQELYLPYTFIEGGAGFNSELFAFARTLVRGAAELPKPNDKRLKEYTDSALPQLKQELFTSAPIYNDLEEVTLRYSLTKLRENLGTDDPLVRKVLGKRSPAELAHSLVTGSKLADVSIRRKLWEGGAQAVAASDDPLIRLAQLIDPDARAIRKRYEDGVEAVEKKNGELLARVRFDLLGTNSYPDATFSPRLSYGAVQGYQENGRPIAPFTTLAGAFDRATGEDPFALPQSWLDARSKLDLSTPFNFVCTCDIIGGNSGSPVINQKAEVVGLIFDGNIHSLGGAFGFDPQLNRAVAVTTSALTETLKKVYGADRIVAELTGA</sequence>
<dbReference type="PANTHER" id="PTHR38469:SF1">
    <property type="entry name" value="PERIPLASMIC PEPTIDASE SUBFAMILY S1B"/>
    <property type="match status" value="1"/>
</dbReference>
<dbReference type="InterPro" id="IPR043504">
    <property type="entry name" value="Peptidase_S1_PA_chymotrypsin"/>
</dbReference>
<comment type="function">
    <text evidence="6">Catalyzes the removal of dipeptides from the N-terminus of oligopeptides.</text>
</comment>
<evidence type="ECO:0000256" key="6">
    <source>
        <dbReference type="RuleBase" id="RU366067"/>
    </source>
</evidence>
<evidence type="ECO:0000256" key="5">
    <source>
        <dbReference type="ARBA" id="ARBA00022801"/>
    </source>
</evidence>
<dbReference type="PATRIC" id="fig|1183438.3.peg.3489"/>
<evidence type="ECO:0000256" key="4">
    <source>
        <dbReference type="ARBA" id="ARBA00022729"/>
    </source>
</evidence>
<reference evidence="7 8" key="1">
    <citation type="journal article" date="2013" name="PLoS ONE">
        <title>Cultivation and Complete Genome Sequencing of Gloeobacter kilaueensis sp. nov., from a Lava Cave in Kilauea Caldera, Hawai'i.</title>
        <authorList>
            <person name="Saw J.H."/>
            <person name="Schatz M."/>
            <person name="Brown M.V."/>
            <person name="Kunkel D.D."/>
            <person name="Foster J.S."/>
            <person name="Shick H."/>
            <person name="Christensen S."/>
            <person name="Hou S."/>
            <person name="Wan X."/>
            <person name="Donachie S.P."/>
        </authorList>
    </citation>
    <scope>NUCLEOTIDE SEQUENCE [LARGE SCALE GENOMIC DNA]</scope>
    <source>
        <strain evidence="8">JS</strain>
    </source>
</reference>
<dbReference type="InterPro" id="IPR009003">
    <property type="entry name" value="Peptidase_S1_PA"/>
</dbReference>
<protein>
    <recommendedName>
        <fullName evidence="6">Dipeptidyl-peptidase</fullName>
        <ecNumber evidence="6">3.4.14.-</ecNumber>
    </recommendedName>
</protein>
<keyword evidence="3 6" id="KW-0645">Protease</keyword>
<dbReference type="HOGENOM" id="CLU_013776_0_0_3"/>
<name>U5QQ68_GLOK1</name>
<feature type="chain" id="PRO_5023027444" description="Dipeptidyl-peptidase" evidence="6">
    <location>
        <begin position="29"/>
        <end position="693"/>
    </location>
</feature>
<dbReference type="STRING" id="1183438.GKIL_3554"/>
<evidence type="ECO:0000256" key="2">
    <source>
        <dbReference type="ARBA" id="ARBA00022438"/>
    </source>
</evidence>
<feature type="signal peptide" evidence="6">
    <location>
        <begin position="1"/>
        <end position="28"/>
    </location>
</feature>
<evidence type="ECO:0000256" key="1">
    <source>
        <dbReference type="ARBA" id="ARBA00010491"/>
    </source>
</evidence>
<evidence type="ECO:0000256" key="3">
    <source>
        <dbReference type="ARBA" id="ARBA00022670"/>
    </source>
</evidence>
<accession>U5QQ68</accession>
<dbReference type="OrthoDB" id="9805367at2"/>
<dbReference type="Proteomes" id="UP000017396">
    <property type="component" value="Chromosome"/>
</dbReference>
<dbReference type="AlphaFoldDB" id="U5QQ68"/>
<comment type="similarity">
    <text evidence="1 6">Belongs to the peptidase S46 family.</text>
</comment>
<dbReference type="Gene3D" id="2.40.10.10">
    <property type="entry name" value="Trypsin-like serine proteases"/>
    <property type="match status" value="1"/>
</dbReference>
<dbReference type="GO" id="GO:0070009">
    <property type="term" value="F:serine-type aminopeptidase activity"/>
    <property type="evidence" value="ECO:0007669"/>
    <property type="project" value="UniProtKB-UniRule"/>
</dbReference>
<keyword evidence="5 6" id="KW-0378">Hydrolase</keyword>
<proteinExistence type="inferred from homology"/>
<dbReference type="eggNOG" id="COG3591">
    <property type="taxonomic scope" value="Bacteria"/>
</dbReference>
<dbReference type="GO" id="GO:0008239">
    <property type="term" value="F:dipeptidyl-peptidase activity"/>
    <property type="evidence" value="ECO:0007669"/>
    <property type="project" value="UniProtKB-UniRule"/>
</dbReference>
<keyword evidence="6" id="KW-0720">Serine protease</keyword>